<evidence type="ECO:0000313" key="6">
    <source>
        <dbReference type="EMBL" id="KAF0930322.1"/>
    </source>
</evidence>
<dbReference type="Gene3D" id="3.30.430.20">
    <property type="entry name" value="Gnk2 domain, C-X8-C-X2-C motif"/>
    <property type="match status" value="1"/>
</dbReference>
<dbReference type="PANTHER" id="PTHR47975:SF70">
    <property type="entry name" value="PROTEIN KINASE DOMAIN-CONTAINING PROTEIN"/>
    <property type="match status" value="1"/>
</dbReference>
<evidence type="ECO:0000256" key="1">
    <source>
        <dbReference type="ARBA" id="ARBA00022729"/>
    </source>
</evidence>
<dbReference type="GO" id="GO:0004672">
    <property type="term" value="F:protein kinase activity"/>
    <property type="evidence" value="ECO:0007669"/>
    <property type="project" value="InterPro"/>
</dbReference>
<dbReference type="InterPro" id="IPR002902">
    <property type="entry name" value="GNK2"/>
</dbReference>
<dbReference type="InterPro" id="IPR008271">
    <property type="entry name" value="Ser/Thr_kinase_AS"/>
</dbReference>
<dbReference type="CDD" id="cd23509">
    <property type="entry name" value="Gnk2-like"/>
    <property type="match status" value="1"/>
</dbReference>
<sequence>MNLSCSTAGNCTVPKNNGGFLNGTVGQLGKSGTAYGLALCPADLSRADCRDCHGDQQLQRAAEAEQCNGSTTYCAALKQTLVVLNAQAPTSPERFAMTQTRSRRTRALVQCAGVHLRGAEEGDGRLLQGPSGWCTRARTLEDGKVVAVKKLQGTAKVEHPVGAQEQEPCQAGGLLRMCTASGRSRRACSATNSSPTAASRTASTAAGRHKSQSWPECQHILQGICRGLQYLHDKSFNDVSVIHMDLKADNVLLQEAAVALGKLLTWASPGTWTPTSSRCMPREFMERGKASPKVDIYSLGLIILEMMTGKLVE</sequence>
<proteinExistence type="predicted"/>
<dbReference type="InterPro" id="IPR000719">
    <property type="entry name" value="Prot_kinase_dom"/>
</dbReference>
<keyword evidence="2" id="KW-0677">Repeat</keyword>
<evidence type="ECO:0000259" key="5">
    <source>
        <dbReference type="PROSITE" id="PS50011"/>
    </source>
</evidence>
<dbReference type="Pfam" id="PF00069">
    <property type="entry name" value="Pkinase"/>
    <property type="match status" value="1"/>
</dbReference>
<organism evidence="6 7">
    <name type="scientific">Oryza meyeriana var. granulata</name>
    <dbReference type="NCBI Taxonomy" id="110450"/>
    <lineage>
        <taxon>Eukaryota</taxon>
        <taxon>Viridiplantae</taxon>
        <taxon>Streptophyta</taxon>
        <taxon>Embryophyta</taxon>
        <taxon>Tracheophyta</taxon>
        <taxon>Spermatophyta</taxon>
        <taxon>Magnoliopsida</taxon>
        <taxon>Liliopsida</taxon>
        <taxon>Poales</taxon>
        <taxon>Poaceae</taxon>
        <taxon>BOP clade</taxon>
        <taxon>Oryzoideae</taxon>
        <taxon>Oryzeae</taxon>
        <taxon>Oryzinae</taxon>
        <taxon>Oryza</taxon>
        <taxon>Oryza meyeriana</taxon>
    </lineage>
</organism>
<comment type="caution">
    <text evidence="6">The sequence shown here is derived from an EMBL/GenBank/DDBJ whole genome shotgun (WGS) entry which is preliminary data.</text>
</comment>
<evidence type="ECO:0000313" key="7">
    <source>
        <dbReference type="Proteomes" id="UP000479710"/>
    </source>
</evidence>
<dbReference type="GO" id="GO:0005524">
    <property type="term" value="F:ATP binding"/>
    <property type="evidence" value="ECO:0007669"/>
    <property type="project" value="InterPro"/>
</dbReference>
<gene>
    <name evidence="6" type="ORF">E2562_031986</name>
</gene>
<accession>A0A6G1F0H8</accession>
<dbReference type="InterPro" id="IPR011009">
    <property type="entry name" value="Kinase-like_dom_sf"/>
</dbReference>
<reference evidence="6 7" key="1">
    <citation type="submission" date="2019-11" db="EMBL/GenBank/DDBJ databases">
        <title>Whole genome sequence of Oryza granulata.</title>
        <authorList>
            <person name="Li W."/>
        </authorList>
    </citation>
    <scope>NUCLEOTIDE SEQUENCE [LARGE SCALE GENOMIC DNA]</scope>
    <source>
        <strain evidence="7">cv. Menghai</strain>
        <tissue evidence="6">Leaf</tissue>
    </source>
</reference>
<dbReference type="PROSITE" id="PS00108">
    <property type="entry name" value="PROTEIN_KINASE_ST"/>
    <property type="match status" value="1"/>
</dbReference>
<dbReference type="Pfam" id="PF01657">
    <property type="entry name" value="Stress-antifung"/>
    <property type="match status" value="1"/>
</dbReference>
<feature type="domain" description="Protein kinase" evidence="5">
    <location>
        <begin position="120"/>
        <end position="313"/>
    </location>
</feature>
<evidence type="ECO:0000256" key="3">
    <source>
        <dbReference type="ARBA" id="ARBA00023180"/>
    </source>
</evidence>
<dbReference type="Gene3D" id="1.10.510.10">
    <property type="entry name" value="Transferase(Phosphotransferase) domain 1"/>
    <property type="match status" value="1"/>
</dbReference>
<dbReference type="EMBL" id="SPHZ02000002">
    <property type="protein sequence ID" value="KAF0930322.1"/>
    <property type="molecule type" value="Genomic_DNA"/>
</dbReference>
<name>A0A6G1F0H8_9ORYZ</name>
<protein>
    <recommendedName>
        <fullName evidence="5">Protein kinase domain-containing protein</fullName>
    </recommendedName>
</protein>
<dbReference type="SUPFAM" id="SSF56112">
    <property type="entry name" value="Protein kinase-like (PK-like)"/>
    <property type="match status" value="1"/>
</dbReference>
<keyword evidence="3" id="KW-0325">Glycoprotein</keyword>
<dbReference type="InterPro" id="IPR038408">
    <property type="entry name" value="GNK2_sf"/>
</dbReference>
<dbReference type="PROSITE" id="PS50011">
    <property type="entry name" value="PROTEIN_KINASE_DOM"/>
    <property type="match status" value="1"/>
</dbReference>
<dbReference type="AlphaFoldDB" id="A0A6G1F0H8"/>
<evidence type="ECO:0000256" key="2">
    <source>
        <dbReference type="ARBA" id="ARBA00022737"/>
    </source>
</evidence>
<feature type="compositionally biased region" description="Low complexity" evidence="4">
    <location>
        <begin position="187"/>
        <end position="206"/>
    </location>
</feature>
<dbReference type="OrthoDB" id="693273at2759"/>
<dbReference type="PANTHER" id="PTHR47975">
    <property type="entry name" value="S-LOCUS LECTIN KINASE FAMILY PROTEIN"/>
    <property type="match status" value="1"/>
</dbReference>
<keyword evidence="7" id="KW-1185">Reference proteome</keyword>
<dbReference type="Proteomes" id="UP000479710">
    <property type="component" value="Unassembled WGS sequence"/>
</dbReference>
<evidence type="ECO:0000256" key="4">
    <source>
        <dbReference type="SAM" id="MobiDB-lite"/>
    </source>
</evidence>
<feature type="region of interest" description="Disordered" evidence="4">
    <location>
        <begin position="186"/>
        <end position="210"/>
    </location>
</feature>
<keyword evidence="1" id="KW-0732">Signal</keyword>